<evidence type="ECO:0000313" key="2">
    <source>
        <dbReference type="Proteomes" id="UP001195660"/>
    </source>
</evidence>
<name>A0ABS2CFL8_9NEIS</name>
<proteinExistence type="predicted"/>
<accession>A0ABS2CFL8</accession>
<gene>
    <name evidence="1" type="ORF">GM173_11560</name>
</gene>
<organism evidence="1 2">
    <name type="scientific">Deefgea chitinilytica</name>
    <dbReference type="NCBI Taxonomy" id="570276"/>
    <lineage>
        <taxon>Bacteria</taxon>
        <taxon>Pseudomonadati</taxon>
        <taxon>Pseudomonadota</taxon>
        <taxon>Betaproteobacteria</taxon>
        <taxon>Neisseriales</taxon>
        <taxon>Chitinibacteraceae</taxon>
        <taxon>Deefgea</taxon>
    </lineage>
</organism>
<keyword evidence="2" id="KW-1185">Reference proteome</keyword>
<protein>
    <submittedName>
        <fullName evidence="1">DUF721 domain-containing protein</fullName>
    </submittedName>
</protein>
<evidence type="ECO:0000313" key="1">
    <source>
        <dbReference type="EMBL" id="MBM5572213.1"/>
    </source>
</evidence>
<reference evidence="1 2" key="1">
    <citation type="submission" date="2019-11" db="EMBL/GenBank/DDBJ databases">
        <title>Novel Deefgea species.</title>
        <authorList>
            <person name="Han J.-H."/>
        </authorList>
    </citation>
    <scope>NUCLEOTIDE SEQUENCE [LARGE SCALE GENOMIC DNA]</scope>
    <source>
        <strain evidence="1 2">LMG 24817</strain>
    </source>
</reference>
<comment type="caution">
    <text evidence="1">The sequence shown here is derived from an EMBL/GenBank/DDBJ whole genome shotgun (WGS) entry which is preliminary data.</text>
</comment>
<dbReference type="Proteomes" id="UP001195660">
    <property type="component" value="Unassembled WGS sequence"/>
</dbReference>
<sequence length="147" mass="16001">MQRKNTSFDELLNRDHSLKRLVRQVDTLNQILDIVKSALAPEVANVCQGVAWAGSELMIAVPFSAAATRIRQAAPDILRALDAAGWHATAIRPKVQVALQHGNPIQTKNLHIPDTAKTAIQALSQQVDDPALKQALATLLKHHSGKK</sequence>
<dbReference type="RefSeq" id="WP_203571540.1">
    <property type="nucleotide sequence ID" value="NZ_WOFE01000005.1"/>
</dbReference>
<dbReference type="Pfam" id="PF05258">
    <property type="entry name" value="DciA"/>
    <property type="match status" value="1"/>
</dbReference>
<dbReference type="EMBL" id="WOFE01000005">
    <property type="protein sequence ID" value="MBM5572213.1"/>
    <property type="molecule type" value="Genomic_DNA"/>
</dbReference>
<dbReference type="InterPro" id="IPR007922">
    <property type="entry name" value="DciA-like"/>
</dbReference>